<gene>
    <name evidence="3" type="ORF">RS84_01455</name>
</gene>
<dbReference type="EC" id="3.2.1.28" evidence="3"/>
<dbReference type="PANTHER" id="PTHR31616">
    <property type="entry name" value="TREHALASE"/>
    <property type="match status" value="1"/>
</dbReference>
<protein>
    <submittedName>
        <fullName evidence="3">Trehalase</fullName>
        <ecNumber evidence="3">3.2.1.28</ecNumber>
    </submittedName>
</protein>
<keyword evidence="3" id="KW-0326">Glycosidase</keyword>
<dbReference type="InterPro" id="IPR045582">
    <property type="entry name" value="Trehalase-like_N"/>
</dbReference>
<dbReference type="STRING" id="273678.RS84_01455"/>
<dbReference type="Pfam" id="PF19291">
    <property type="entry name" value="TREH_N"/>
    <property type="match status" value="1"/>
</dbReference>
<sequence length="598" mass="66861">MAARIEDYALLSNCRTAALVSRTGSIDWLCLPRLDSPSVFGALLGDEAHGRWELHPADADAECSRRYDGDTFVLITRWELDDAIAEVHDFMPIGLDPDVAIRRTDLVRRIVGVQGEMDFVQQISIRFDYARGMPWVRQTGTADEPCLVAMGGPDAVAFRGAQLTAVDHQHRGELTVSAGDERDLQLTWFPSHREVPAPLVVDDEVERTKDWWQSWADRISHDGPRRGDVVRSLLLLRALTNHETGGIAAAATMALPEEIGGVRNWDYRYVWLRDAALTLEALLDHGFLTVADRWREWLLRAVAGDPADLQIMYGLAGERDLLERVLPGFPGFEKSSPVRVGNGAAAQYQADVVGEVLVTLSAARAAGLDESEFSWPLERQLVRFASEQIERPDQGLWEIRGDPHHFTHSRVMIWAAFDRAVRAVEDFGLEGPVERWRGLRDRMRHEIDEQGVVEGHFVQYYGTTEVDASLLLLPQVGYCRPDDPRMLATVERIEQTLMPDGLVRRYRTDTGVDGLAGTEGAFLACSFWLVEQYAVTGRHEEAHALMDRLCGLTNDVGMLSEEYDTVAGRQLGNTPQAFSHLALVRAADALARSAHRPR</sequence>
<keyword evidence="3" id="KW-0378">Hydrolase</keyword>
<evidence type="ECO:0000259" key="2">
    <source>
        <dbReference type="Pfam" id="PF19291"/>
    </source>
</evidence>
<dbReference type="InterPro" id="IPR011613">
    <property type="entry name" value="GH15-like"/>
</dbReference>
<reference evidence="3 4" key="1">
    <citation type="submission" date="2015-02" db="EMBL/GenBank/DDBJ databases">
        <title>Draft genome sequences of ten Microbacterium spp. with emphasis on heavy metal contaminated environments.</title>
        <authorList>
            <person name="Corretto E."/>
        </authorList>
    </citation>
    <scope>NUCLEOTIDE SEQUENCE [LARGE SCALE GENOMIC DNA]</scope>
    <source>
        <strain evidence="3 4">SA35</strain>
    </source>
</reference>
<dbReference type="PANTHER" id="PTHR31616:SF0">
    <property type="entry name" value="GLUCAN 1,4-ALPHA-GLUCOSIDASE"/>
    <property type="match status" value="1"/>
</dbReference>
<dbReference type="GO" id="GO:0005975">
    <property type="term" value="P:carbohydrate metabolic process"/>
    <property type="evidence" value="ECO:0007669"/>
    <property type="project" value="InterPro"/>
</dbReference>
<keyword evidence="4" id="KW-1185">Reference proteome</keyword>
<name>A0A0M2HM63_9MICO</name>
<dbReference type="SUPFAM" id="SSF48208">
    <property type="entry name" value="Six-hairpin glycosidases"/>
    <property type="match status" value="1"/>
</dbReference>
<comment type="caution">
    <text evidence="3">The sequence shown here is derived from an EMBL/GenBank/DDBJ whole genome shotgun (WGS) entry which is preliminary data.</text>
</comment>
<dbReference type="InterPro" id="IPR008928">
    <property type="entry name" value="6-hairpin_glycosidase_sf"/>
</dbReference>
<dbReference type="EMBL" id="JYJB01000008">
    <property type="protein sequence ID" value="KJL47827.1"/>
    <property type="molecule type" value="Genomic_DNA"/>
</dbReference>
<dbReference type="OrthoDB" id="3902805at2"/>
<evidence type="ECO:0000313" key="3">
    <source>
        <dbReference type="EMBL" id="KJL47827.1"/>
    </source>
</evidence>
<evidence type="ECO:0000313" key="4">
    <source>
        <dbReference type="Proteomes" id="UP000033900"/>
    </source>
</evidence>
<feature type="domain" description="Trehalase-like N-terminal" evidence="2">
    <location>
        <begin position="2"/>
        <end position="130"/>
    </location>
</feature>
<dbReference type="Proteomes" id="UP000033900">
    <property type="component" value="Unassembled WGS sequence"/>
</dbReference>
<dbReference type="PATRIC" id="fig|273678.4.peg.1453"/>
<dbReference type="InterPro" id="IPR012341">
    <property type="entry name" value="6hp_glycosidase-like_sf"/>
</dbReference>
<accession>A0A0M2HM63</accession>
<feature type="domain" description="GH15-like" evidence="1">
    <location>
        <begin position="225"/>
        <end position="587"/>
    </location>
</feature>
<dbReference type="Gene3D" id="1.50.10.10">
    <property type="match status" value="1"/>
</dbReference>
<dbReference type="AlphaFoldDB" id="A0A0M2HM63"/>
<dbReference type="GO" id="GO:0004555">
    <property type="term" value="F:alpha,alpha-trehalase activity"/>
    <property type="evidence" value="ECO:0007669"/>
    <property type="project" value="UniProtKB-EC"/>
</dbReference>
<organism evidence="3 4">
    <name type="scientific">Microbacterium hydrocarbonoxydans</name>
    <dbReference type="NCBI Taxonomy" id="273678"/>
    <lineage>
        <taxon>Bacteria</taxon>
        <taxon>Bacillati</taxon>
        <taxon>Actinomycetota</taxon>
        <taxon>Actinomycetes</taxon>
        <taxon>Micrococcales</taxon>
        <taxon>Microbacteriaceae</taxon>
        <taxon>Microbacterium</taxon>
    </lineage>
</organism>
<proteinExistence type="predicted"/>
<evidence type="ECO:0000259" key="1">
    <source>
        <dbReference type="Pfam" id="PF00723"/>
    </source>
</evidence>
<dbReference type="RefSeq" id="WP_045257111.1">
    <property type="nucleotide sequence ID" value="NZ_CP158847.1"/>
</dbReference>
<dbReference type="Pfam" id="PF00723">
    <property type="entry name" value="Glyco_hydro_15"/>
    <property type="match status" value="1"/>
</dbReference>